<proteinExistence type="predicted"/>
<accession>A0A2H1FDD3</accession>
<name>A0A2H1FDD3_9ARCH</name>
<dbReference type="EMBL" id="LT841358">
    <property type="protein sequence ID" value="SMH70778.1"/>
    <property type="molecule type" value="Genomic_DNA"/>
</dbReference>
<sequence>MIRGISFTKFERKPIAITPTCAVCGKFVKDHTQEQTKSCTDERRKCHVKTSGST</sequence>
<dbReference type="Proteomes" id="UP000230607">
    <property type="component" value="Chromosome 1"/>
</dbReference>
<organism evidence="1 2">
    <name type="scientific">Candidatus Nitrosotalea okcheonensis</name>
    <dbReference type="NCBI Taxonomy" id="1903276"/>
    <lineage>
        <taxon>Archaea</taxon>
        <taxon>Nitrososphaerota</taxon>
        <taxon>Nitrososphaeria</taxon>
        <taxon>Nitrosotaleales</taxon>
        <taxon>Nitrosotaleaceae</taxon>
        <taxon>Nitrosotalea</taxon>
    </lineage>
</organism>
<protein>
    <submittedName>
        <fullName evidence="1">Uncharacterized protein</fullName>
    </submittedName>
</protein>
<dbReference type="AlphaFoldDB" id="A0A2H1FDD3"/>
<keyword evidence="2" id="KW-1185">Reference proteome</keyword>
<reference evidence="2" key="1">
    <citation type="submission" date="2017-03" db="EMBL/GenBank/DDBJ databases">
        <authorList>
            <person name="Herbold C."/>
        </authorList>
    </citation>
    <scope>NUCLEOTIDE SEQUENCE [LARGE SCALE GENOMIC DNA]</scope>
</reference>
<gene>
    <name evidence="1" type="ORF">NCS_10585</name>
</gene>
<evidence type="ECO:0000313" key="1">
    <source>
        <dbReference type="EMBL" id="SMH70778.1"/>
    </source>
</evidence>
<evidence type="ECO:0000313" key="2">
    <source>
        <dbReference type="Proteomes" id="UP000230607"/>
    </source>
</evidence>